<accession>A0A1N7MEK5</accession>
<keyword evidence="1" id="KW-0812">Transmembrane</keyword>
<dbReference type="PANTHER" id="PTHR43424">
    <property type="entry name" value="LOCUS PUTATIVE PROTEIN 1-RELATED"/>
    <property type="match status" value="1"/>
</dbReference>
<feature type="transmembrane region" description="Helical" evidence="1">
    <location>
        <begin position="59"/>
        <end position="81"/>
    </location>
</feature>
<evidence type="ECO:0000313" key="3">
    <source>
        <dbReference type="Proteomes" id="UP000186026"/>
    </source>
</evidence>
<keyword evidence="3" id="KW-1185">Reference proteome</keyword>
<protein>
    <submittedName>
        <fullName evidence="2">Membrane protein involved in the export of O-antigen and teichoic acid</fullName>
    </submittedName>
</protein>
<dbReference type="Proteomes" id="UP000186026">
    <property type="component" value="Unassembled WGS sequence"/>
</dbReference>
<dbReference type="STRING" id="529505.SAMN05421761_10617"/>
<organism evidence="2 3">
    <name type="scientific">Belliella pelovolcani</name>
    <dbReference type="NCBI Taxonomy" id="529505"/>
    <lineage>
        <taxon>Bacteria</taxon>
        <taxon>Pseudomonadati</taxon>
        <taxon>Bacteroidota</taxon>
        <taxon>Cytophagia</taxon>
        <taxon>Cytophagales</taxon>
        <taxon>Cyclobacteriaceae</taxon>
        <taxon>Belliella</taxon>
    </lineage>
</organism>
<feature type="transmembrane region" description="Helical" evidence="1">
    <location>
        <begin position="388"/>
        <end position="408"/>
    </location>
</feature>
<keyword evidence="1" id="KW-1133">Transmembrane helix</keyword>
<evidence type="ECO:0000313" key="2">
    <source>
        <dbReference type="EMBL" id="SIS84487.1"/>
    </source>
</evidence>
<feature type="transmembrane region" description="Helical" evidence="1">
    <location>
        <begin position="428"/>
        <end position="445"/>
    </location>
</feature>
<dbReference type="Pfam" id="PF13440">
    <property type="entry name" value="Polysacc_synt_3"/>
    <property type="match status" value="1"/>
</dbReference>
<dbReference type="InterPro" id="IPR052556">
    <property type="entry name" value="PolySynth_Transporter"/>
</dbReference>
<reference evidence="3" key="1">
    <citation type="submission" date="2017-01" db="EMBL/GenBank/DDBJ databases">
        <authorList>
            <person name="Varghese N."/>
            <person name="Submissions S."/>
        </authorList>
    </citation>
    <scope>NUCLEOTIDE SEQUENCE [LARGE SCALE GENOMIC DNA]</scope>
    <source>
        <strain evidence="3">DSM 46698</strain>
    </source>
</reference>
<evidence type="ECO:0000256" key="1">
    <source>
        <dbReference type="SAM" id="Phobius"/>
    </source>
</evidence>
<name>A0A1N7MEK5_9BACT</name>
<feature type="transmembrane region" description="Helical" evidence="1">
    <location>
        <begin position="311"/>
        <end position="336"/>
    </location>
</feature>
<feature type="transmembrane region" description="Helical" evidence="1">
    <location>
        <begin position="348"/>
        <end position="367"/>
    </location>
</feature>
<dbReference type="RefSeq" id="WP_084565882.1">
    <property type="nucleotide sequence ID" value="NZ_FTOP01000006.1"/>
</dbReference>
<dbReference type="OrthoDB" id="9770347at2"/>
<dbReference type="PANTHER" id="PTHR43424:SF1">
    <property type="entry name" value="LOCUS PUTATIVE PROTEIN 1-RELATED"/>
    <property type="match status" value="1"/>
</dbReference>
<sequence length="446" mass="51346">MINYKGENIVKKYFLNLSKNNIIFENVIWLFFDKLFRMGLGLFVGVWVARYLGPKDFGLLNYAKSFILLFSALASLGLQGLVVREIVKNKANQFEILGTSFYMRVFGGISVMFISFISIKLYEPENDILHYLVLIVSGTMVFKASEIISFWFESQVQSKFQVWVENSVFFISAIIKIIFIYYGLPVIMFAWAFLFESFLIAIILFGVYRSKGLKVRDWSFSIYRMKYLLNEGWPLILAGLSIMLYMQIDKIMIGKILGEKEVGLYSVAVQISEVWYFLPTVIASSIFPSLIKLKENNSKLYKRRIEKLFDIMVVLSLIIAISMTFLSHKLIFLLFGGDYIEAGKVLSIHIWAGVFVFLGVLSSKWFLIENLQKFSFYRTAWGGLLNIGLNYLLIPKFGITGSAIATVISQSFSSVFLNAFSKDVRPLFYMQIRALIFYNYIKLIAK</sequence>
<dbReference type="CDD" id="cd13128">
    <property type="entry name" value="MATE_Wzx_like"/>
    <property type="match status" value="1"/>
</dbReference>
<feature type="transmembrane region" description="Helical" evidence="1">
    <location>
        <begin position="163"/>
        <end position="182"/>
    </location>
</feature>
<feature type="transmembrane region" description="Helical" evidence="1">
    <location>
        <begin position="128"/>
        <end position="151"/>
    </location>
</feature>
<dbReference type="AlphaFoldDB" id="A0A1N7MEK5"/>
<feature type="transmembrane region" description="Helical" evidence="1">
    <location>
        <begin position="228"/>
        <end position="248"/>
    </location>
</feature>
<dbReference type="EMBL" id="FTOP01000006">
    <property type="protein sequence ID" value="SIS84487.1"/>
    <property type="molecule type" value="Genomic_DNA"/>
</dbReference>
<keyword evidence="1" id="KW-0472">Membrane</keyword>
<feature type="transmembrane region" description="Helical" evidence="1">
    <location>
        <begin position="101"/>
        <end position="122"/>
    </location>
</feature>
<feature type="transmembrane region" description="Helical" evidence="1">
    <location>
        <begin position="274"/>
        <end position="291"/>
    </location>
</feature>
<feature type="transmembrane region" description="Helical" evidence="1">
    <location>
        <begin position="188"/>
        <end position="208"/>
    </location>
</feature>
<proteinExistence type="predicted"/>
<gene>
    <name evidence="2" type="ORF">SAMN05421761_10617</name>
</gene>
<feature type="transmembrane region" description="Helical" evidence="1">
    <location>
        <begin position="35"/>
        <end position="53"/>
    </location>
</feature>